<reference evidence="1" key="1">
    <citation type="journal article" date="2020" name="Stud. Mycol.">
        <title>101 Dothideomycetes genomes: a test case for predicting lifestyles and emergence of pathogens.</title>
        <authorList>
            <person name="Haridas S."/>
            <person name="Albert R."/>
            <person name="Binder M."/>
            <person name="Bloem J."/>
            <person name="Labutti K."/>
            <person name="Salamov A."/>
            <person name="Andreopoulos B."/>
            <person name="Baker S."/>
            <person name="Barry K."/>
            <person name="Bills G."/>
            <person name="Bluhm B."/>
            <person name="Cannon C."/>
            <person name="Castanera R."/>
            <person name="Culley D."/>
            <person name="Daum C."/>
            <person name="Ezra D."/>
            <person name="Gonzalez J."/>
            <person name="Henrissat B."/>
            <person name="Kuo A."/>
            <person name="Liang C."/>
            <person name="Lipzen A."/>
            <person name="Lutzoni F."/>
            <person name="Magnuson J."/>
            <person name="Mondo S."/>
            <person name="Nolan M."/>
            <person name="Ohm R."/>
            <person name="Pangilinan J."/>
            <person name="Park H.-J."/>
            <person name="Ramirez L."/>
            <person name="Alfaro M."/>
            <person name="Sun H."/>
            <person name="Tritt A."/>
            <person name="Yoshinaga Y."/>
            <person name="Zwiers L.-H."/>
            <person name="Turgeon B."/>
            <person name="Goodwin S."/>
            <person name="Spatafora J."/>
            <person name="Crous P."/>
            <person name="Grigoriev I."/>
        </authorList>
    </citation>
    <scope>NUCLEOTIDE SEQUENCE</scope>
    <source>
        <strain evidence="1">CBS 109.77</strain>
    </source>
</reference>
<sequence>MEFDRNFYYRLSTAAAMKSQLSLAGSFPYLENNEGPVTPGYSDNDTPTQQWQLFPVGSSTFMLRTKASGPNGYLACTQRNRSMAPRIFDHPETDSSMLWTINAWGDGTFYLSNKANGRASYLDFRGAGSVSMSTNTTQPQPGQAFSFLKLSQINDSAFSSV</sequence>
<evidence type="ECO:0000313" key="2">
    <source>
        <dbReference type="Proteomes" id="UP000799757"/>
    </source>
</evidence>
<name>A0A6A6WR14_9PLEO</name>
<dbReference type="Proteomes" id="UP000799757">
    <property type="component" value="Unassembled WGS sequence"/>
</dbReference>
<keyword evidence="2" id="KW-1185">Reference proteome</keyword>
<proteinExistence type="predicted"/>
<dbReference type="EMBL" id="MU002481">
    <property type="protein sequence ID" value="KAF2786364.1"/>
    <property type="molecule type" value="Genomic_DNA"/>
</dbReference>
<protein>
    <recommendedName>
        <fullName evidence="3">Ricin B lectin domain-containing protein</fullName>
    </recommendedName>
</protein>
<evidence type="ECO:0008006" key="3">
    <source>
        <dbReference type="Google" id="ProtNLM"/>
    </source>
</evidence>
<dbReference type="CDD" id="cd00161">
    <property type="entry name" value="beta-trefoil_Ricin-like"/>
    <property type="match status" value="1"/>
</dbReference>
<gene>
    <name evidence="1" type="ORF">K505DRAFT_260054</name>
</gene>
<dbReference type="SUPFAM" id="SSF50370">
    <property type="entry name" value="Ricin B-like lectins"/>
    <property type="match status" value="1"/>
</dbReference>
<evidence type="ECO:0000313" key="1">
    <source>
        <dbReference type="EMBL" id="KAF2786364.1"/>
    </source>
</evidence>
<dbReference type="InterPro" id="IPR035992">
    <property type="entry name" value="Ricin_B-like_lectins"/>
</dbReference>
<dbReference type="Gene3D" id="2.80.10.50">
    <property type="match status" value="1"/>
</dbReference>
<dbReference type="OrthoDB" id="4158815at2759"/>
<dbReference type="AlphaFoldDB" id="A0A6A6WR14"/>
<organism evidence="1 2">
    <name type="scientific">Melanomma pulvis-pyrius CBS 109.77</name>
    <dbReference type="NCBI Taxonomy" id="1314802"/>
    <lineage>
        <taxon>Eukaryota</taxon>
        <taxon>Fungi</taxon>
        <taxon>Dikarya</taxon>
        <taxon>Ascomycota</taxon>
        <taxon>Pezizomycotina</taxon>
        <taxon>Dothideomycetes</taxon>
        <taxon>Pleosporomycetidae</taxon>
        <taxon>Pleosporales</taxon>
        <taxon>Melanommataceae</taxon>
        <taxon>Melanomma</taxon>
    </lineage>
</organism>
<feature type="non-terminal residue" evidence="1">
    <location>
        <position position="161"/>
    </location>
</feature>
<accession>A0A6A6WR14</accession>